<dbReference type="EMBL" id="CP025570">
    <property type="protein sequence ID" value="AZZ38984.1"/>
    <property type="molecule type" value="Genomic_DNA"/>
</dbReference>
<feature type="transmembrane region" description="Helical" evidence="2">
    <location>
        <begin position="207"/>
        <end position="229"/>
    </location>
</feature>
<dbReference type="Pfam" id="PF19877">
    <property type="entry name" value="DUF6350"/>
    <property type="match status" value="1"/>
</dbReference>
<gene>
    <name evidence="3" type="ORF">C0Z10_03560</name>
</gene>
<feature type="transmembrane region" description="Helical" evidence="2">
    <location>
        <begin position="349"/>
        <end position="371"/>
    </location>
</feature>
<evidence type="ECO:0000313" key="4">
    <source>
        <dbReference type="Proteomes" id="UP000285875"/>
    </source>
</evidence>
<evidence type="ECO:0000256" key="2">
    <source>
        <dbReference type="SAM" id="Phobius"/>
    </source>
</evidence>
<feature type="transmembrane region" description="Helical" evidence="2">
    <location>
        <begin position="132"/>
        <end position="152"/>
    </location>
</feature>
<evidence type="ECO:0000313" key="3">
    <source>
        <dbReference type="EMBL" id="AZZ38984.1"/>
    </source>
</evidence>
<feature type="transmembrane region" description="Helical" evidence="2">
    <location>
        <begin position="309"/>
        <end position="329"/>
    </location>
</feature>
<accession>A0A3Q9UD56</accession>
<dbReference type="AlphaFoldDB" id="A0A3Q9UD56"/>
<keyword evidence="2" id="KW-1133">Transmembrane helix</keyword>
<organism evidence="3 4">
    <name type="scientific">Acidipropionibacterium jensenii</name>
    <dbReference type="NCBI Taxonomy" id="1749"/>
    <lineage>
        <taxon>Bacteria</taxon>
        <taxon>Bacillati</taxon>
        <taxon>Actinomycetota</taxon>
        <taxon>Actinomycetes</taxon>
        <taxon>Propionibacteriales</taxon>
        <taxon>Propionibacteriaceae</taxon>
        <taxon>Acidipropionibacterium</taxon>
    </lineage>
</organism>
<dbReference type="KEGG" id="aji:C0Z10_03560"/>
<protein>
    <submittedName>
        <fullName evidence="3">Uncharacterized protein</fullName>
    </submittedName>
</protein>
<evidence type="ECO:0000256" key="1">
    <source>
        <dbReference type="SAM" id="MobiDB-lite"/>
    </source>
</evidence>
<feature type="transmembrane region" description="Helical" evidence="2">
    <location>
        <begin position="278"/>
        <end position="297"/>
    </location>
</feature>
<feature type="region of interest" description="Disordered" evidence="1">
    <location>
        <begin position="377"/>
        <end position="433"/>
    </location>
</feature>
<feature type="transmembrane region" description="Helical" evidence="2">
    <location>
        <begin position="54"/>
        <end position="76"/>
    </location>
</feature>
<dbReference type="Proteomes" id="UP000285875">
    <property type="component" value="Chromosome"/>
</dbReference>
<keyword evidence="2" id="KW-0472">Membrane</keyword>
<proteinExistence type="predicted"/>
<feature type="transmembrane region" description="Helical" evidence="2">
    <location>
        <begin position="173"/>
        <end position="195"/>
    </location>
</feature>
<reference evidence="4" key="1">
    <citation type="submission" date="2017-12" db="EMBL/GenBank/DDBJ databases">
        <title>Whole genome sequencing of Acidipropionibacterium jensenii strains JS279 and JS280.</title>
        <authorList>
            <person name="Deptula P."/>
            <person name="Laine P."/>
            <person name="Smolander O.-P."/>
            <person name="Paulin L."/>
            <person name="Auvinen P."/>
            <person name="Varmanen P."/>
        </authorList>
    </citation>
    <scope>NUCLEOTIDE SEQUENCE [LARGE SCALE GENOMIC DNA]</scope>
    <source>
        <strain evidence="4">JS280</strain>
    </source>
</reference>
<name>A0A3Q9UD56_9ACTN</name>
<feature type="transmembrane region" description="Helical" evidence="2">
    <location>
        <begin position="97"/>
        <end position="120"/>
    </location>
</feature>
<feature type="compositionally biased region" description="Basic residues" evidence="1">
    <location>
        <begin position="399"/>
        <end position="408"/>
    </location>
</feature>
<feature type="compositionally biased region" description="Basic and acidic residues" evidence="1">
    <location>
        <begin position="409"/>
        <end position="433"/>
    </location>
</feature>
<sequence>MVCALACLVGLASVWVLLTGLIIPEWLALPKGSFGDLVRGSTGLWLLAHGVPLSALGLRVSLVPLSLTLLLVVVGMQTSRYSARVMSDARRRADRPVALRQAGQVAALHATVHLVAVVFAASAAGVSGPSSWLRVLVGGLVLGTGPGLAGALRGARVRAAGMVPGGIRNTWAGAMIGSAVVVAGGSAALAVNLIANGSRVVALHESLGAGVWGGIVLILLQLSWLPNLIGWWSAWTMGPGFTLGLGSSVSPFGVHLGIVPAIPALGALPAAGDPGAASWLWLAVPALAGAAGAVVALRDRRLTDPRQILARGAGSGVVAALVVALLGVLSAGGIGAGRLSAIGPQMPQVLGMALVLLGGGGLLAGAAVAVLRWREAWSGDSPSGPTDEDREAGEDTRHLVRSSRRATASRREAVGTDGGKSRDEGQEPTRDGR</sequence>
<dbReference type="InterPro" id="IPR045931">
    <property type="entry name" value="DUF6350"/>
</dbReference>
<keyword evidence="2" id="KW-0812">Transmembrane</keyword>
<feature type="transmembrane region" description="Helical" evidence="2">
    <location>
        <begin position="241"/>
        <end position="266"/>
    </location>
</feature>